<feature type="transmembrane region" description="Helical" evidence="1">
    <location>
        <begin position="127"/>
        <end position="149"/>
    </location>
</feature>
<dbReference type="Gene3D" id="3.40.50.720">
    <property type="entry name" value="NAD(P)-binding Rossmann-like Domain"/>
    <property type="match status" value="1"/>
</dbReference>
<dbReference type="Gene3D" id="3.90.25.10">
    <property type="entry name" value="UDP-galactose 4-epimerase, domain 1"/>
    <property type="match status" value="1"/>
</dbReference>
<evidence type="ECO:0000313" key="3">
    <source>
        <dbReference type="EMBL" id="KAF7342832.1"/>
    </source>
</evidence>
<evidence type="ECO:0000259" key="2">
    <source>
        <dbReference type="Pfam" id="PF20152"/>
    </source>
</evidence>
<gene>
    <name evidence="3" type="ORF">MSAN_01999200</name>
</gene>
<dbReference type="PANTHER" id="PTHR40465">
    <property type="entry name" value="CHROMOSOME 1, WHOLE GENOME SHOTGUN SEQUENCE"/>
    <property type="match status" value="1"/>
</dbReference>
<keyword evidence="1" id="KW-0812">Transmembrane</keyword>
<feature type="domain" description="DUF6534" evidence="2">
    <location>
        <begin position="170"/>
        <end position="261"/>
    </location>
</feature>
<organism evidence="3 4">
    <name type="scientific">Mycena sanguinolenta</name>
    <dbReference type="NCBI Taxonomy" id="230812"/>
    <lineage>
        <taxon>Eukaryota</taxon>
        <taxon>Fungi</taxon>
        <taxon>Dikarya</taxon>
        <taxon>Basidiomycota</taxon>
        <taxon>Agaricomycotina</taxon>
        <taxon>Agaricomycetes</taxon>
        <taxon>Agaricomycetidae</taxon>
        <taxon>Agaricales</taxon>
        <taxon>Marasmiineae</taxon>
        <taxon>Mycenaceae</taxon>
        <taxon>Mycena</taxon>
    </lineage>
</organism>
<evidence type="ECO:0000256" key="1">
    <source>
        <dbReference type="SAM" id="Phobius"/>
    </source>
</evidence>
<sequence>MSGAAEDELLVKFFLGPWLIGSCLELVMMGVLGCQFLNYWYSYPEDRRVLRIAVAVLCVLNVLKSAECFASLWIFLINHFGDIQYDLALSATGWWDTANPLLVAILDFYVQCYFCSRLWAVSRRWWVVAPIFALDVFALVSMVLGTYYIETLQNEQVTDWFAAHLGSVFAGDVILSMTTAYFLIKTKKAVLSKHTARLIDSLIPLTFQTATPAAVVAMFNLIFSQMHRTNQPLLGYVEIAFNQVLPKVYAISMMYTLNARRELRARMSGSRTGNTSDMTSFRVAPRNTDGDVELGRIKVNATKEAARHVDVTDVFASTHPDGIKILVDEIITMHERAAANARVKPNDWTARTLAFIADYTYSKYVRGDNNPSYTKYLGYLDARELYPEFQPETFRAFVAELLAGKVEMPYSNERENFAKIIGK</sequence>
<feature type="transmembrane region" description="Helical" evidence="1">
    <location>
        <begin position="52"/>
        <end position="77"/>
    </location>
</feature>
<reference evidence="3" key="1">
    <citation type="submission" date="2020-05" db="EMBL/GenBank/DDBJ databases">
        <title>Mycena genomes resolve the evolution of fungal bioluminescence.</title>
        <authorList>
            <person name="Tsai I.J."/>
        </authorList>
    </citation>
    <scope>NUCLEOTIDE SEQUENCE</scope>
    <source>
        <strain evidence="3">160909Yilan</strain>
    </source>
</reference>
<dbReference type="Proteomes" id="UP000623467">
    <property type="component" value="Unassembled WGS sequence"/>
</dbReference>
<dbReference type="InterPro" id="IPR045339">
    <property type="entry name" value="DUF6534"/>
</dbReference>
<keyword evidence="1" id="KW-0472">Membrane</keyword>
<feature type="transmembrane region" description="Helical" evidence="1">
    <location>
        <begin position="205"/>
        <end position="223"/>
    </location>
</feature>
<proteinExistence type="predicted"/>
<keyword evidence="4" id="KW-1185">Reference proteome</keyword>
<feature type="transmembrane region" description="Helical" evidence="1">
    <location>
        <begin position="18"/>
        <end position="40"/>
    </location>
</feature>
<dbReference type="AlphaFoldDB" id="A0A8H6XLW1"/>
<name>A0A8H6XLW1_9AGAR</name>
<keyword evidence="1" id="KW-1133">Transmembrane helix</keyword>
<feature type="transmembrane region" description="Helical" evidence="1">
    <location>
        <begin position="97"/>
        <end position="115"/>
    </location>
</feature>
<dbReference type="PANTHER" id="PTHR40465:SF1">
    <property type="entry name" value="DUF6534 DOMAIN-CONTAINING PROTEIN"/>
    <property type="match status" value="1"/>
</dbReference>
<feature type="transmembrane region" description="Helical" evidence="1">
    <location>
        <begin position="161"/>
        <end position="184"/>
    </location>
</feature>
<dbReference type="Pfam" id="PF20152">
    <property type="entry name" value="DUF6534"/>
    <property type="match status" value="1"/>
</dbReference>
<dbReference type="OrthoDB" id="3268841at2759"/>
<comment type="caution">
    <text evidence="3">The sequence shown here is derived from an EMBL/GenBank/DDBJ whole genome shotgun (WGS) entry which is preliminary data.</text>
</comment>
<evidence type="ECO:0000313" key="4">
    <source>
        <dbReference type="Proteomes" id="UP000623467"/>
    </source>
</evidence>
<protein>
    <recommendedName>
        <fullName evidence="2">DUF6534 domain-containing protein</fullName>
    </recommendedName>
</protein>
<accession>A0A8H6XLW1</accession>
<dbReference type="EMBL" id="JACAZH010000024">
    <property type="protein sequence ID" value="KAF7342832.1"/>
    <property type="molecule type" value="Genomic_DNA"/>
</dbReference>